<dbReference type="AlphaFoldDB" id="A0A9W8LHU0"/>
<dbReference type="EMBL" id="JANBUL010000172">
    <property type="protein sequence ID" value="KAJ2779546.1"/>
    <property type="molecule type" value="Genomic_DNA"/>
</dbReference>
<reference evidence="2" key="1">
    <citation type="submission" date="2022-07" db="EMBL/GenBank/DDBJ databases">
        <title>Phylogenomic reconstructions and comparative analyses of Kickxellomycotina fungi.</title>
        <authorList>
            <person name="Reynolds N.K."/>
            <person name="Stajich J.E."/>
            <person name="Barry K."/>
            <person name="Grigoriev I.V."/>
            <person name="Crous P."/>
            <person name="Smith M.E."/>
        </authorList>
    </citation>
    <scope>NUCLEOTIDE SEQUENCE</scope>
    <source>
        <strain evidence="2">NBRC 105414</strain>
    </source>
</reference>
<feature type="region of interest" description="Disordered" evidence="1">
    <location>
        <begin position="1"/>
        <end position="38"/>
    </location>
</feature>
<keyword evidence="3" id="KW-1185">Reference proteome</keyword>
<accession>A0A9W8LHU0</accession>
<evidence type="ECO:0000313" key="2">
    <source>
        <dbReference type="EMBL" id="KAJ2779546.1"/>
    </source>
</evidence>
<gene>
    <name evidence="2" type="ORF">H4R18_003942</name>
</gene>
<organism evidence="2 3">
    <name type="scientific">Coemansia javaensis</name>
    <dbReference type="NCBI Taxonomy" id="2761396"/>
    <lineage>
        <taxon>Eukaryota</taxon>
        <taxon>Fungi</taxon>
        <taxon>Fungi incertae sedis</taxon>
        <taxon>Zoopagomycota</taxon>
        <taxon>Kickxellomycotina</taxon>
        <taxon>Kickxellomycetes</taxon>
        <taxon>Kickxellales</taxon>
        <taxon>Kickxellaceae</taxon>
        <taxon>Coemansia</taxon>
    </lineage>
</organism>
<dbReference type="OrthoDB" id="5572338at2759"/>
<proteinExistence type="predicted"/>
<name>A0A9W8LHU0_9FUNG</name>
<comment type="caution">
    <text evidence="2">The sequence shown here is derived from an EMBL/GenBank/DDBJ whole genome shotgun (WGS) entry which is preliminary data.</text>
</comment>
<evidence type="ECO:0000256" key="1">
    <source>
        <dbReference type="SAM" id="MobiDB-lite"/>
    </source>
</evidence>
<evidence type="ECO:0000313" key="3">
    <source>
        <dbReference type="Proteomes" id="UP001140217"/>
    </source>
</evidence>
<protein>
    <submittedName>
        <fullName evidence="2">Uncharacterized protein</fullName>
    </submittedName>
</protein>
<dbReference type="Proteomes" id="UP001140217">
    <property type="component" value="Unassembled WGS sequence"/>
</dbReference>
<sequence length="131" mass="14960">MDAAVSAGESPMAVSAQEWPQNPPLPQQHPDQGGGEARHSVVCGGVARIDVAKLEQHISNEVQTYSQGGFPRQSERYYKLMSVLHITRMLYHDGHCQPIHREFYRRLAQIHHQQQQQQQLQQQLQQVSFAH</sequence>